<evidence type="ECO:0000313" key="4">
    <source>
        <dbReference type="Proteomes" id="UP001597502"/>
    </source>
</evidence>
<dbReference type="Pfam" id="PF01882">
    <property type="entry name" value="DUF58"/>
    <property type="match status" value="1"/>
</dbReference>
<name>A0ABW5V9C7_9BACI</name>
<keyword evidence="1" id="KW-0812">Transmembrane</keyword>
<accession>A0ABW5V9C7</accession>
<feature type="transmembrane region" description="Helical" evidence="1">
    <location>
        <begin position="12"/>
        <end position="31"/>
    </location>
</feature>
<keyword evidence="4" id="KW-1185">Reference proteome</keyword>
<feature type="transmembrane region" description="Helical" evidence="1">
    <location>
        <begin position="37"/>
        <end position="54"/>
    </location>
</feature>
<evidence type="ECO:0000256" key="1">
    <source>
        <dbReference type="SAM" id="Phobius"/>
    </source>
</evidence>
<reference evidence="4" key="1">
    <citation type="journal article" date="2019" name="Int. J. Syst. Evol. Microbiol.">
        <title>The Global Catalogue of Microorganisms (GCM) 10K type strain sequencing project: providing services to taxonomists for standard genome sequencing and annotation.</title>
        <authorList>
            <consortium name="The Broad Institute Genomics Platform"/>
            <consortium name="The Broad Institute Genome Sequencing Center for Infectious Disease"/>
            <person name="Wu L."/>
            <person name="Ma J."/>
        </authorList>
    </citation>
    <scope>NUCLEOTIDE SEQUENCE [LARGE SCALE GENOMIC DNA]</scope>
    <source>
        <strain evidence="4">TISTR 1535</strain>
    </source>
</reference>
<comment type="caution">
    <text evidence="3">The sequence shown here is derived from an EMBL/GenBank/DDBJ whole genome shotgun (WGS) entry which is preliminary data.</text>
</comment>
<evidence type="ECO:0000313" key="3">
    <source>
        <dbReference type="EMBL" id="MFD2761469.1"/>
    </source>
</evidence>
<dbReference type="EMBL" id="JBHUNA010000022">
    <property type="protein sequence ID" value="MFD2761469.1"/>
    <property type="molecule type" value="Genomic_DNA"/>
</dbReference>
<keyword evidence="1" id="KW-0472">Membrane</keyword>
<organism evidence="3 4">
    <name type="scientific">Lentibacillus juripiscarius</name>
    <dbReference type="NCBI Taxonomy" id="257446"/>
    <lineage>
        <taxon>Bacteria</taxon>
        <taxon>Bacillati</taxon>
        <taxon>Bacillota</taxon>
        <taxon>Bacilli</taxon>
        <taxon>Bacillales</taxon>
        <taxon>Bacillaceae</taxon>
        <taxon>Lentibacillus</taxon>
    </lineage>
</organism>
<dbReference type="InterPro" id="IPR002881">
    <property type="entry name" value="DUF58"/>
</dbReference>
<sequence length="405" mass="46608">MNWRKEFGTDNLKNMEYVLVVMVVFSVIGIFFDRSAAFLVTGLFAAYYIVSQIYDKKIGERLELENPRATVRLFPGDEAVLPFVLQNKSIFPMVNGEFQFYTGPAIKPADFVKAADWYRNQYSLPLTVMGKRKTAIDLPITAEHRGTARMKGISYTFPHLFNFWKVTLTYSAQFYTEFVVFPSLLPVRGFEEVVHMMQGKQWSLFSPFEDVQLPVGTREYHYSDPFHRINWKASAKTQTLQTNVYEKNVDMGLVFIVNISVADNSHLTKLSKHLERSLSFCAYLCKIATEKGIPYQLFINARKPGNVPYVHLPEGEGKTHYMQALETMARIHRQSMVVPYHKMIHHIGRHLRKPTAIVFIGGIPDGTMELTKQWKHQQKAMFRVAPDDDGAVMKRLAKDVVHHAE</sequence>
<proteinExistence type="predicted"/>
<dbReference type="PANTHER" id="PTHR34351">
    <property type="entry name" value="SLR1927 PROTEIN-RELATED"/>
    <property type="match status" value="1"/>
</dbReference>
<evidence type="ECO:0000259" key="2">
    <source>
        <dbReference type="Pfam" id="PF01882"/>
    </source>
</evidence>
<dbReference type="RefSeq" id="WP_382393991.1">
    <property type="nucleotide sequence ID" value="NZ_JBHUNA010000022.1"/>
</dbReference>
<gene>
    <name evidence="3" type="ORF">ACFSUO_10880</name>
</gene>
<feature type="domain" description="DUF58" evidence="2">
    <location>
        <begin position="217"/>
        <end position="360"/>
    </location>
</feature>
<protein>
    <submittedName>
        <fullName evidence="3">DUF58 domain-containing protein</fullName>
    </submittedName>
</protein>
<dbReference type="Proteomes" id="UP001597502">
    <property type="component" value="Unassembled WGS sequence"/>
</dbReference>
<keyword evidence="1" id="KW-1133">Transmembrane helix</keyword>
<dbReference type="PANTHER" id="PTHR34351:SF2">
    <property type="entry name" value="DUF58 DOMAIN-CONTAINING PROTEIN"/>
    <property type="match status" value="1"/>
</dbReference>